<sequence length="208" mass="23830">MRIYGDGLMDEELKRASFANFEQRTGTENGYKIAKMFVEKFTEQDAGLYLFGPVGNGKSHLAASIHHQLLDQGYASVFINVNLLFRKLKSTFGSNSQKSDFDYIQAAMQCEILTLDEIGLKPLSEYEFGVLYDILDGRKGKITNFTSNLDFKRLREWLSQDKDGRELDPDSRAFDRIVGGTLPIRFQAESSYREFKLQQRLKALQEVI</sequence>
<accession>A0ABW2RKA3</accession>
<dbReference type="EMBL" id="JBHTBW010000021">
    <property type="protein sequence ID" value="MFC7441436.1"/>
    <property type="molecule type" value="Genomic_DNA"/>
</dbReference>
<keyword evidence="2" id="KW-0547">Nucleotide-binding</keyword>
<keyword evidence="2" id="KW-0067">ATP-binding</keyword>
<evidence type="ECO:0000313" key="2">
    <source>
        <dbReference type="EMBL" id="MFC7441436.1"/>
    </source>
</evidence>
<protein>
    <submittedName>
        <fullName evidence="2">ATP-binding protein</fullName>
    </submittedName>
</protein>
<dbReference type="Pfam" id="PF01695">
    <property type="entry name" value="IstB_IS21"/>
    <property type="match status" value="1"/>
</dbReference>
<proteinExistence type="predicted"/>
<keyword evidence="3" id="KW-1185">Reference proteome</keyword>
<dbReference type="GO" id="GO:0005524">
    <property type="term" value="F:ATP binding"/>
    <property type="evidence" value="ECO:0007669"/>
    <property type="project" value="UniProtKB-KW"/>
</dbReference>
<dbReference type="PANTHER" id="PTHR30050:SF4">
    <property type="entry name" value="ATP-BINDING PROTEIN RV3427C IN INSERTION SEQUENCE-RELATED"/>
    <property type="match status" value="1"/>
</dbReference>
<dbReference type="SUPFAM" id="SSF52540">
    <property type="entry name" value="P-loop containing nucleoside triphosphate hydrolases"/>
    <property type="match status" value="1"/>
</dbReference>
<dbReference type="Proteomes" id="UP001596500">
    <property type="component" value="Unassembled WGS sequence"/>
</dbReference>
<gene>
    <name evidence="2" type="ORF">ACFQNG_09735</name>
</gene>
<reference evidence="3" key="1">
    <citation type="journal article" date="2019" name="Int. J. Syst. Evol. Microbiol.">
        <title>The Global Catalogue of Microorganisms (GCM) 10K type strain sequencing project: providing services to taxonomists for standard genome sequencing and annotation.</title>
        <authorList>
            <consortium name="The Broad Institute Genomics Platform"/>
            <consortium name="The Broad Institute Genome Sequencing Center for Infectious Disease"/>
            <person name="Wu L."/>
            <person name="Ma J."/>
        </authorList>
    </citation>
    <scope>NUCLEOTIDE SEQUENCE [LARGE SCALE GENOMIC DNA]</scope>
    <source>
        <strain evidence="3">CGMCC 1.12942</strain>
    </source>
</reference>
<dbReference type="InterPro" id="IPR002611">
    <property type="entry name" value="IstB_ATP-bd"/>
</dbReference>
<dbReference type="Gene3D" id="3.40.50.300">
    <property type="entry name" value="P-loop containing nucleotide triphosphate hydrolases"/>
    <property type="match status" value="1"/>
</dbReference>
<dbReference type="CDD" id="cd00009">
    <property type="entry name" value="AAA"/>
    <property type="match status" value="1"/>
</dbReference>
<dbReference type="PANTHER" id="PTHR30050">
    <property type="entry name" value="CHROMOSOMAL REPLICATION INITIATOR PROTEIN DNAA"/>
    <property type="match status" value="1"/>
</dbReference>
<name>A0ABW2RKA3_9BACL</name>
<feature type="domain" description="IstB-like ATP-binding" evidence="1">
    <location>
        <begin position="20"/>
        <end position="162"/>
    </location>
</feature>
<dbReference type="InterPro" id="IPR027417">
    <property type="entry name" value="P-loop_NTPase"/>
</dbReference>
<dbReference type="RefSeq" id="WP_379864718.1">
    <property type="nucleotide sequence ID" value="NZ_JBHTBW010000021.1"/>
</dbReference>
<evidence type="ECO:0000259" key="1">
    <source>
        <dbReference type="Pfam" id="PF01695"/>
    </source>
</evidence>
<evidence type="ECO:0000313" key="3">
    <source>
        <dbReference type="Proteomes" id="UP001596500"/>
    </source>
</evidence>
<comment type="caution">
    <text evidence="2">The sequence shown here is derived from an EMBL/GenBank/DDBJ whole genome shotgun (WGS) entry which is preliminary data.</text>
</comment>
<organism evidence="2 3">
    <name type="scientific">Laceyella putida</name>
    <dbReference type="NCBI Taxonomy" id="110101"/>
    <lineage>
        <taxon>Bacteria</taxon>
        <taxon>Bacillati</taxon>
        <taxon>Bacillota</taxon>
        <taxon>Bacilli</taxon>
        <taxon>Bacillales</taxon>
        <taxon>Thermoactinomycetaceae</taxon>
        <taxon>Laceyella</taxon>
    </lineage>
</organism>